<dbReference type="Proteomes" id="UP000663760">
    <property type="component" value="Chromosome 8"/>
</dbReference>
<organism evidence="4 5">
    <name type="scientific">Spirodela intermedia</name>
    <name type="common">Intermediate duckweed</name>
    <dbReference type="NCBI Taxonomy" id="51605"/>
    <lineage>
        <taxon>Eukaryota</taxon>
        <taxon>Viridiplantae</taxon>
        <taxon>Streptophyta</taxon>
        <taxon>Embryophyta</taxon>
        <taxon>Tracheophyta</taxon>
        <taxon>Spermatophyta</taxon>
        <taxon>Magnoliopsida</taxon>
        <taxon>Liliopsida</taxon>
        <taxon>Araceae</taxon>
        <taxon>Lemnoideae</taxon>
        <taxon>Spirodela</taxon>
    </lineage>
</organism>
<feature type="repeat" description="PPR" evidence="2">
    <location>
        <begin position="317"/>
        <end position="356"/>
    </location>
</feature>
<dbReference type="Pfam" id="PF20431">
    <property type="entry name" value="E_motif"/>
    <property type="match status" value="1"/>
</dbReference>
<dbReference type="Pfam" id="PF01535">
    <property type="entry name" value="PPR"/>
    <property type="match status" value="5"/>
</dbReference>
<dbReference type="NCBIfam" id="TIGR00756">
    <property type="entry name" value="PPR"/>
    <property type="match status" value="4"/>
</dbReference>
<reference evidence="4" key="1">
    <citation type="submission" date="2020-02" db="EMBL/GenBank/DDBJ databases">
        <authorList>
            <person name="Scholz U."/>
            <person name="Mascher M."/>
            <person name="Fiebig A."/>
        </authorList>
    </citation>
    <scope>NUCLEOTIDE SEQUENCE</scope>
</reference>
<dbReference type="FunFam" id="1.25.40.10:FF:000196">
    <property type="entry name" value="Pentatricopeptide repeat-containing protein At4g14850"/>
    <property type="match status" value="1"/>
</dbReference>
<dbReference type="GO" id="GO:0008270">
    <property type="term" value="F:zinc ion binding"/>
    <property type="evidence" value="ECO:0007669"/>
    <property type="project" value="InterPro"/>
</dbReference>
<evidence type="ECO:0000313" key="4">
    <source>
        <dbReference type="EMBL" id="CAA7400391.1"/>
    </source>
</evidence>
<feature type="repeat" description="PPR" evidence="2">
    <location>
        <begin position="214"/>
        <end position="248"/>
    </location>
</feature>
<dbReference type="Pfam" id="PF13041">
    <property type="entry name" value="PPR_2"/>
    <property type="match status" value="3"/>
</dbReference>
<dbReference type="FunFam" id="1.25.40.10:FF:000776">
    <property type="entry name" value="Pentatricopeptide repeat-containing protein At3g13880"/>
    <property type="match status" value="1"/>
</dbReference>
<dbReference type="InterPro" id="IPR011990">
    <property type="entry name" value="TPR-like_helical_dom_sf"/>
</dbReference>
<keyword evidence="5" id="KW-1185">Reference proteome</keyword>
<dbReference type="EMBL" id="LR746271">
    <property type="protein sequence ID" value="CAA7400391.1"/>
    <property type="molecule type" value="Genomic_DNA"/>
</dbReference>
<evidence type="ECO:0000313" key="5">
    <source>
        <dbReference type="Proteomes" id="UP000663760"/>
    </source>
</evidence>
<dbReference type="PANTHER" id="PTHR47926">
    <property type="entry name" value="PENTATRICOPEPTIDE REPEAT-CONTAINING PROTEIN"/>
    <property type="match status" value="1"/>
</dbReference>
<dbReference type="FunFam" id="1.25.40.10:FF:000227">
    <property type="entry name" value="Pentatricopeptide repeat-containing protein At3g13880"/>
    <property type="match status" value="1"/>
</dbReference>
<accession>A0A7I8KRY3</accession>
<protein>
    <recommendedName>
        <fullName evidence="3">DYW domain-containing protein</fullName>
    </recommendedName>
</protein>
<evidence type="ECO:0000256" key="2">
    <source>
        <dbReference type="PROSITE-ProRule" id="PRU00708"/>
    </source>
</evidence>
<dbReference type="FunFam" id="1.25.40.10:FF:001495">
    <property type="entry name" value="Pentatricopeptide repeat-containing protein At3g13880"/>
    <property type="match status" value="1"/>
</dbReference>
<dbReference type="PANTHER" id="PTHR47926:SF381">
    <property type="entry name" value="DYW DOMAIN-CONTAINING PROTEIN"/>
    <property type="match status" value="1"/>
</dbReference>
<dbReference type="Gene3D" id="1.25.40.10">
    <property type="entry name" value="Tetratricopeptide repeat domain"/>
    <property type="match status" value="5"/>
</dbReference>
<dbReference type="GO" id="GO:0009451">
    <property type="term" value="P:RNA modification"/>
    <property type="evidence" value="ECO:0007669"/>
    <property type="project" value="InterPro"/>
</dbReference>
<name>A0A7I8KRY3_SPIIN</name>
<dbReference type="OrthoDB" id="1860728at2759"/>
<dbReference type="PROSITE" id="PS51375">
    <property type="entry name" value="PPR"/>
    <property type="match status" value="5"/>
</dbReference>
<feature type="repeat" description="PPR" evidence="2">
    <location>
        <begin position="82"/>
        <end position="116"/>
    </location>
</feature>
<sequence length="815" mass="90699">MLTKSRTASQCHRIAAIKSSRRFIASFAAPSGYEEPRGPLGFGLTFDHAAYGDLLRSSTSRKNLAHGMLIHCHMIKVSFRTSVFLDNTLLNMYCKCGDLESAHLLFDRMTKRNLVSWNSLISGYSLIGRYQQTLGLFLEGRSMEMEPDRFTYAGVLRGSAHLGDLKMGIMIHGLVVVSGVSSQVLLTNSLIDMYAKCGRIDLARLVLDHSHELDEVSWNSLLSGYVHLGLVEESFGLFSQMHQRGVQINGFALGSIFKACAGSSDYSSDFGSIAHGFAVKVGLEMDVVVCGAMLDKFLKRGAVKKAIETFKLMPEQNVIVFNTMIAGLCGPDLETSDQPYYALSLFSDMKRRGMKPSKFTFSSVLKACNVIVGFEPGKQIHAQVLKHNLQKDEFIGSGLIDLYSNNGLIEDGLRCFDSTYKQDVVSWTSMISGFVQSEQFERACDLFHKLLVSGQKPDEFTLSSVMSACANLAIARTGEQVHSRSMKTGFNNFTVCVNSLIFMYAKSGDIDAAAKAFSETCDHDVVTWSAMISSYAQHGFAEYSLTLFRKMKDYGFVPNSVIFLGVLTACSHGGLLDEGLRSFDSMKRDYNLEPNVKHYASIVDLLGRAGKLPAAEDLILSSGFASDPVIWKALLGSCRLHGDVNRAARVAERITELKPHESSSYVLLYNIYFDAGERLLADNVRNKMKKLGVKKEPGLSWIIIGPIVHSFTASDKSHPQSRDIYSKLEEMVRGVKETEEQVVQNFHSERLAVALGMMVLPESAPIRVMKNLRVCRDCHTMMKLFSYSERREIVLRDPLRFHRFTGGSCSCMDYW</sequence>
<gene>
    <name evidence="4" type="ORF">SI8410_08011069</name>
</gene>
<keyword evidence="1" id="KW-0677">Repeat</keyword>
<evidence type="ECO:0000256" key="1">
    <source>
        <dbReference type="ARBA" id="ARBA00022737"/>
    </source>
</evidence>
<dbReference type="InterPro" id="IPR032867">
    <property type="entry name" value="DYW_dom"/>
</dbReference>
<dbReference type="InterPro" id="IPR046848">
    <property type="entry name" value="E_motif"/>
</dbReference>
<dbReference type="InterPro" id="IPR002885">
    <property type="entry name" value="PPR_rpt"/>
</dbReference>
<dbReference type="InterPro" id="IPR046960">
    <property type="entry name" value="PPR_At4g14850-like_plant"/>
</dbReference>
<evidence type="ECO:0000259" key="3">
    <source>
        <dbReference type="Pfam" id="PF14432"/>
    </source>
</evidence>
<dbReference type="GO" id="GO:0003723">
    <property type="term" value="F:RNA binding"/>
    <property type="evidence" value="ECO:0007669"/>
    <property type="project" value="InterPro"/>
</dbReference>
<feature type="repeat" description="PPR" evidence="2">
    <location>
        <begin position="423"/>
        <end position="457"/>
    </location>
</feature>
<feature type="domain" description="DYW" evidence="3">
    <location>
        <begin position="729"/>
        <end position="815"/>
    </location>
</feature>
<dbReference type="AlphaFoldDB" id="A0A7I8KRY3"/>
<feature type="repeat" description="PPR" evidence="2">
    <location>
        <begin position="524"/>
        <end position="558"/>
    </location>
</feature>
<proteinExistence type="predicted"/>
<dbReference type="Pfam" id="PF14432">
    <property type="entry name" value="DYW_deaminase"/>
    <property type="match status" value="1"/>
</dbReference>